<dbReference type="InterPro" id="IPR013986">
    <property type="entry name" value="DExx_box_DNA_helicase_dom_sf"/>
</dbReference>
<dbReference type="GO" id="GO:0043138">
    <property type="term" value="F:3'-5' DNA helicase activity"/>
    <property type="evidence" value="ECO:0007669"/>
    <property type="project" value="UniProtKB-EC"/>
</dbReference>
<evidence type="ECO:0000256" key="10">
    <source>
        <dbReference type="ARBA" id="ARBA00034617"/>
    </source>
</evidence>
<dbReference type="InterPro" id="IPR027417">
    <property type="entry name" value="P-loop_NTPase"/>
</dbReference>
<evidence type="ECO:0000256" key="12">
    <source>
        <dbReference type="ARBA" id="ARBA00034923"/>
    </source>
</evidence>
<reference evidence="17 18" key="1">
    <citation type="submission" date="2018-05" db="EMBL/GenBank/DDBJ databases">
        <title>Genomic Encyclopedia of Type Strains, Phase IV (KMG-IV): sequencing the most valuable type-strain genomes for metagenomic binning, comparative biology and taxonomic classification.</title>
        <authorList>
            <person name="Goeker M."/>
        </authorList>
    </citation>
    <scope>NUCLEOTIDE SEQUENCE [LARGE SCALE GENOMIC DNA]</scope>
    <source>
        <strain evidence="17 18">DSM 25350</strain>
    </source>
</reference>
<dbReference type="SUPFAM" id="SSF52540">
    <property type="entry name" value="P-loop containing nucleoside triphosphate hydrolases"/>
    <property type="match status" value="1"/>
</dbReference>
<evidence type="ECO:0000259" key="16">
    <source>
        <dbReference type="PROSITE" id="PS51217"/>
    </source>
</evidence>
<dbReference type="PANTHER" id="PTHR11070">
    <property type="entry name" value="UVRD / RECB / PCRA DNA HELICASE FAMILY MEMBER"/>
    <property type="match status" value="1"/>
</dbReference>
<evidence type="ECO:0000256" key="14">
    <source>
        <dbReference type="PROSITE-ProRule" id="PRU00560"/>
    </source>
</evidence>
<keyword evidence="5 14" id="KW-0347">Helicase</keyword>
<keyword evidence="18" id="KW-1185">Reference proteome</keyword>
<evidence type="ECO:0000256" key="11">
    <source>
        <dbReference type="ARBA" id="ARBA00034808"/>
    </source>
</evidence>
<keyword evidence="8" id="KW-0234">DNA repair</keyword>
<dbReference type="InterPro" id="IPR014016">
    <property type="entry name" value="UvrD-like_ATP-bd"/>
</dbReference>
<feature type="domain" description="UvrD-like helicase C-terminal" evidence="16">
    <location>
        <begin position="287"/>
        <end position="590"/>
    </location>
</feature>
<accession>A0A316FWU5</accession>
<comment type="catalytic activity">
    <reaction evidence="10">
        <text>Couples ATP hydrolysis with the unwinding of duplex DNA by translocating in the 3'-5' direction.</text>
        <dbReference type="EC" id="5.6.2.4"/>
    </reaction>
</comment>
<keyword evidence="6 14" id="KW-0067">ATP-binding</keyword>
<dbReference type="GO" id="GO:0000725">
    <property type="term" value="P:recombinational repair"/>
    <property type="evidence" value="ECO:0007669"/>
    <property type="project" value="TreeGrafter"/>
</dbReference>
<dbReference type="Gene3D" id="1.10.10.160">
    <property type="match status" value="1"/>
</dbReference>
<dbReference type="Gene3D" id="3.40.50.300">
    <property type="entry name" value="P-loop containing nucleotide triphosphate hydrolases"/>
    <property type="match status" value="2"/>
</dbReference>
<comment type="caution">
    <text evidence="17">The sequence shown here is derived from an EMBL/GenBank/DDBJ whole genome shotgun (WGS) entry which is preliminary data.</text>
</comment>
<dbReference type="FunFam" id="1.10.486.10:FF:000003">
    <property type="entry name" value="ATP-dependent DNA helicase"/>
    <property type="match status" value="1"/>
</dbReference>
<dbReference type="GO" id="GO:0005829">
    <property type="term" value="C:cytosol"/>
    <property type="evidence" value="ECO:0007669"/>
    <property type="project" value="TreeGrafter"/>
</dbReference>
<evidence type="ECO:0000256" key="13">
    <source>
        <dbReference type="ARBA" id="ARBA00048988"/>
    </source>
</evidence>
<sequence>MNTHPILQFLNEAQQNAVTCDAPALLVLAGAGSGKTRVLVHRMAWLISECGLSPHALLAVTFTNKAAHEMRGRIEDLLGRPAGAMWVGTFHGLAHRLLRAHARDAGLDENFQILDSDDQLRIVKRVVREMGLDENEWQPKQAQWFISARKDDGQRPQDIKHNGDLFTATMTSIYSHYEQACRQSSLVDFAELLLRAYELLRDNEHLRTHYQNRFRHVLVDEFQDTNAIQYRWIKLISGNTSAITIVGDDDQSIYGWRGAKIENIHRFQQEYNDSETIRLEQNYRSTSTILQAANAVIANNNDRLGKNLWTSGDQGEPISLYAAFNEQEEARFIASRIQDYVNQGNNYRECAILYRSNAQSRVLEEALLQRGMPYRIYGGLRFFERAEIKDTLAYCRLIANRDDDAAFERVVNTPTRGLGQKSIEVVRDIARNHKITLWQAASKVVEENLLPARARNGLMTFQELVANMESETGEADLHELIDFVIEASGLLEMYLKEKGEKGLARKENLQELVSAAREFDIDQYLYDTELEAEEAGLPESADGESGLPVMEDEMPPLVAFLSHASLEAGEAQAEKYEDSVQLMTLHSAKGLEFPVVFLTGLEEKLFPHQMSMDDIDGLAEERRLCYVGITRAMKKLYLLHAEKRRLWGKETYPSISRFVREIPSSLIEEVRLNAQVSQPMFGTSSLMDSDQGPEGFQLGQMVEHPKFGHGVILNFEGSGPQARIQINFESVGPKTLVLAYAKLEPVMA</sequence>
<organism evidence="17 18">
    <name type="scientific">Pleionea mediterranea</name>
    <dbReference type="NCBI Taxonomy" id="523701"/>
    <lineage>
        <taxon>Bacteria</taxon>
        <taxon>Pseudomonadati</taxon>
        <taxon>Pseudomonadota</taxon>
        <taxon>Gammaproteobacteria</taxon>
        <taxon>Oceanospirillales</taxon>
        <taxon>Pleioneaceae</taxon>
        <taxon>Pleionea</taxon>
    </lineage>
</organism>
<dbReference type="RefSeq" id="WP_109763072.1">
    <property type="nucleotide sequence ID" value="NZ_QGGU01000004.1"/>
</dbReference>
<keyword evidence="7" id="KW-0238">DNA-binding</keyword>
<dbReference type="PROSITE" id="PS51198">
    <property type="entry name" value="UVRD_HELICASE_ATP_BIND"/>
    <property type="match status" value="1"/>
</dbReference>
<comment type="similarity">
    <text evidence="1">Belongs to the helicase family. UvrD subfamily.</text>
</comment>
<keyword evidence="3" id="KW-0227">DNA damage</keyword>
<evidence type="ECO:0000256" key="7">
    <source>
        <dbReference type="ARBA" id="ARBA00023125"/>
    </source>
</evidence>
<dbReference type="PANTHER" id="PTHR11070:SF2">
    <property type="entry name" value="ATP-DEPENDENT DNA HELICASE SRS2"/>
    <property type="match status" value="1"/>
</dbReference>
<dbReference type="EMBL" id="QGGU01000004">
    <property type="protein sequence ID" value="PWK52802.1"/>
    <property type="molecule type" value="Genomic_DNA"/>
</dbReference>
<feature type="binding site" evidence="14">
    <location>
        <begin position="29"/>
        <end position="36"/>
    </location>
    <ligand>
        <name>ATP</name>
        <dbReference type="ChEBI" id="CHEBI:30616"/>
    </ligand>
</feature>
<keyword evidence="2 14" id="KW-0547">Nucleotide-binding</keyword>
<protein>
    <recommendedName>
        <fullName evidence="11">DNA 3'-5' helicase</fullName>
        <ecNumber evidence="11">5.6.2.4</ecNumber>
    </recommendedName>
    <alternativeName>
        <fullName evidence="12">DNA 3'-5' helicase II</fullName>
    </alternativeName>
</protein>
<evidence type="ECO:0000256" key="5">
    <source>
        <dbReference type="ARBA" id="ARBA00022806"/>
    </source>
</evidence>
<dbReference type="Pfam" id="PF21196">
    <property type="entry name" value="PcrA_UvrD_tudor"/>
    <property type="match status" value="1"/>
</dbReference>
<dbReference type="GO" id="GO:0009314">
    <property type="term" value="P:response to radiation"/>
    <property type="evidence" value="ECO:0007669"/>
    <property type="project" value="UniProtKB-ARBA"/>
</dbReference>
<keyword evidence="9" id="KW-0413">Isomerase</keyword>
<dbReference type="Pfam" id="PF00580">
    <property type="entry name" value="UvrD-helicase"/>
    <property type="match status" value="1"/>
</dbReference>
<dbReference type="GO" id="GO:0016887">
    <property type="term" value="F:ATP hydrolysis activity"/>
    <property type="evidence" value="ECO:0007669"/>
    <property type="project" value="RHEA"/>
</dbReference>
<dbReference type="OrthoDB" id="9806690at2"/>
<dbReference type="EC" id="5.6.2.4" evidence="11"/>
<evidence type="ECO:0000313" key="17">
    <source>
        <dbReference type="EMBL" id="PWK52802.1"/>
    </source>
</evidence>
<dbReference type="Gene3D" id="1.10.486.10">
    <property type="entry name" value="PCRA, domain 4"/>
    <property type="match status" value="1"/>
</dbReference>
<proteinExistence type="inferred from homology"/>
<evidence type="ECO:0000313" key="18">
    <source>
        <dbReference type="Proteomes" id="UP000245790"/>
    </source>
</evidence>
<evidence type="ECO:0000256" key="6">
    <source>
        <dbReference type="ARBA" id="ARBA00022840"/>
    </source>
</evidence>
<gene>
    <name evidence="17" type="ORF">C8D97_10420</name>
</gene>
<dbReference type="GO" id="GO:0033202">
    <property type="term" value="C:DNA helicase complex"/>
    <property type="evidence" value="ECO:0007669"/>
    <property type="project" value="TreeGrafter"/>
</dbReference>
<dbReference type="CDD" id="cd17932">
    <property type="entry name" value="DEXQc_UvrD"/>
    <property type="match status" value="1"/>
</dbReference>
<dbReference type="InterPro" id="IPR000212">
    <property type="entry name" value="DNA_helicase_UvrD/REP"/>
</dbReference>
<dbReference type="InterPro" id="IPR014017">
    <property type="entry name" value="DNA_helicase_UvrD-like_C"/>
</dbReference>
<dbReference type="Pfam" id="PF13361">
    <property type="entry name" value="UvrD_C"/>
    <property type="match status" value="1"/>
</dbReference>
<evidence type="ECO:0000256" key="4">
    <source>
        <dbReference type="ARBA" id="ARBA00022801"/>
    </source>
</evidence>
<evidence type="ECO:0000256" key="8">
    <source>
        <dbReference type="ARBA" id="ARBA00023204"/>
    </source>
</evidence>
<evidence type="ECO:0000256" key="9">
    <source>
        <dbReference type="ARBA" id="ARBA00023235"/>
    </source>
</evidence>
<keyword evidence="4 14" id="KW-0378">Hydrolase</keyword>
<dbReference type="PROSITE" id="PS51217">
    <property type="entry name" value="UVRD_HELICASE_CTER"/>
    <property type="match status" value="1"/>
</dbReference>
<evidence type="ECO:0000256" key="2">
    <source>
        <dbReference type="ARBA" id="ARBA00022741"/>
    </source>
</evidence>
<dbReference type="FunFam" id="3.40.50.300:FF:001201">
    <property type="entry name" value="ATP-dependent DNA helicase UvrD2"/>
    <property type="match status" value="1"/>
</dbReference>
<dbReference type="AlphaFoldDB" id="A0A316FWU5"/>
<evidence type="ECO:0000256" key="3">
    <source>
        <dbReference type="ARBA" id="ARBA00022763"/>
    </source>
</evidence>
<evidence type="ECO:0000259" key="15">
    <source>
        <dbReference type="PROSITE" id="PS51198"/>
    </source>
</evidence>
<dbReference type="FunFam" id="1.10.10.160:FF:000001">
    <property type="entry name" value="ATP-dependent DNA helicase"/>
    <property type="match status" value="1"/>
</dbReference>
<dbReference type="Proteomes" id="UP000245790">
    <property type="component" value="Unassembled WGS sequence"/>
</dbReference>
<dbReference type="NCBIfam" id="NF008743">
    <property type="entry name" value="PRK11773.1"/>
    <property type="match status" value="1"/>
</dbReference>
<comment type="catalytic activity">
    <reaction evidence="13">
        <text>ATP + H2O = ADP + phosphate + H(+)</text>
        <dbReference type="Rhea" id="RHEA:13065"/>
        <dbReference type="ChEBI" id="CHEBI:15377"/>
        <dbReference type="ChEBI" id="CHEBI:15378"/>
        <dbReference type="ChEBI" id="CHEBI:30616"/>
        <dbReference type="ChEBI" id="CHEBI:43474"/>
        <dbReference type="ChEBI" id="CHEBI:456216"/>
        <dbReference type="EC" id="5.6.2.4"/>
    </reaction>
</comment>
<dbReference type="GO" id="GO:0005524">
    <property type="term" value="F:ATP binding"/>
    <property type="evidence" value="ECO:0007669"/>
    <property type="project" value="UniProtKB-UniRule"/>
</dbReference>
<name>A0A316FWU5_9GAMM</name>
<dbReference type="GO" id="GO:0003677">
    <property type="term" value="F:DNA binding"/>
    <property type="evidence" value="ECO:0007669"/>
    <property type="project" value="UniProtKB-KW"/>
</dbReference>
<feature type="domain" description="UvrD-like helicase ATP-binding" evidence="15">
    <location>
        <begin position="8"/>
        <end position="286"/>
    </location>
</feature>
<dbReference type="CDD" id="cd18807">
    <property type="entry name" value="SF1_C_UvrD"/>
    <property type="match status" value="1"/>
</dbReference>
<evidence type="ECO:0000256" key="1">
    <source>
        <dbReference type="ARBA" id="ARBA00009922"/>
    </source>
</evidence>